<evidence type="ECO:0000313" key="10">
    <source>
        <dbReference type="Proteomes" id="UP001317963"/>
    </source>
</evidence>
<feature type="transmembrane region" description="Helical" evidence="7">
    <location>
        <begin position="367"/>
        <end position="386"/>
    </location>
</feature>
<evidence type="ECO:0000313" key="9">
    <source>
        <dbReference type="EMBL" id="UZP74120.1"/>
    </source>
</evidence>
<feature type="transmembrane region" description="Helical" evidence="7">
    <location>
        <begin position="305"/>
        <end position="329"/>
    </location>
</feature>
<feature type="transmembrane region" description="Helical" evidence="7">
    <location>
        <begin position="12"/>
        <end position="34"/>
    </location>
</feature>
<feature type="transmembrane region" description="Helical" evidence="7">
    <location>
        <begin position="251"/>
        <end position="269"/>
    </location>
</feature>
<keyword evidence="2" id="KW-0813">Transport</keyword>
<feature type="transmembrane region" description="Helical" evidence="7">
    <location>
        <begin position="281"/>
        <end position="299"/>
    </location>
</feature>
<evidence type="ECO:0000256" key="1">
    <source>
        <dbReference type="ARBA" id="ARBA00004651"/>
    </source>
</evidence>
<evidence type="ECO:0000256" key="5">
    <source>
        <dbReference type="ARBA" id="ARBA00022989"/>
    </source>
</evidence>
<dbReference type="Pfam" id="PF07690">
    <property type="entry name" value="MFS_1"/>
    <property type="match status" value="1"/>
</dbReference>
<feature type="transmembrane region" description="Helical" evidence="7">
    <location>
        <begin position="40"/>
        <end position="57"/>
    </location>
</feature>
<sequence>MTSFSSSEARAVSMLATLYVVRMLGLFMVLPLIAIYSADLAGATPFLLGLAVGAYGLTQASLQIPMGWLSDRVDRRVVIILGLAMLVLGSVVAALSTSIWGVVLGRFLQGAGAIASATMALVADYTRAEQRAKASAIIGGSIAIAFGIALVLGPALASFGGLQAVFAATAMLALLGMVVVAFLPKPQRFSREELSSGSGFQRSRLAQVLSIRSLNVMYLSIFFLHLTLMAVFVVVPTSLEVEAGIALEQHAFVYLGALLCSVPGIYWLVQGRRYMTRPMTNLLRSLGVLFIGLALLSAGQWAPTLIGLCFFFTGFTALEAMLPSLASIYAPESARGTAMGVFASSQFIGVFFGGILGGALLGSVGAVGVWAGMAALTVAWAALLSLSHLTSPDAVEVA</sequence>
<dbReference type="Proteomes" id="UP001317963">
    <property type="component" value="Chromosome"/>
</dbReference>
<evidence type="ECO:0000256" key="2">
    <source>
        <dbReference type="ARBA" id="ARBA00022448"/>
    </source>
</evidence>
<feature type="domain" description="Major facilitator superfamily (MFS) profile" evidence="8">
    <location>
        <begin position="11"/>
        <end position="389"/>
    </location>
</feature>
<dbReference type="EMBL" id="CP036501">
    <property type="protein sequence ID" value="UZP74120.1"/>
    <property type="molecule type" value="Genomic_DNA"/>
</dbReference>
<dbReference type="PANTHER" id="PTHR23517">
    <property type="entry name" value="RESISTANCE PROTEIN MDTM, PUTATIVE-RELATED-RELATED"/>
    <property type="match status" value="1"/>
</dbReference>
<feature type="transmembrane region" description="Helical" evidence="7">
    <location>
        <begin position="107"/>
        <end position="125"/>
    </location>
</feature>
<evidence type="ECO:0000256" key="7">
    <source>
        <dbReference type="SAM" id="Phobius"/>
    </source>
</evidence>
<keyword evidence="4 7" id="KW-0812">Transmembrane</keyword>
<feature type="transmembrane region" description="Helical" evidence="7">
    <location>
        <begin position="341"/>
        <end position="361"/>
    </location>
</feature>
<proteinExistence type="predicted"/>
<keyword evidence="3" id="KW-1003">Cell membrane</keyword>
<feature type="transmembrane region" description="Helical" evidence="7">
    <location>
        <begin position="216"/>
        <end position="239"/>
    </location>
</feature>
<keyword evidence="10" id="KW-1185">Reference proteome</keyword>
<dbReference type="PROSITE" id="PS50850">
    <property type="entry name" value="MFS"/>
    <property type="match status" value="1"/>
</dbReference>
<evidence type="ECO:0000256" key="6">
    <source>
        <dbReference type="ARBA" id="ARBA00023136"/>
    </source>
</evidence>
<evidence type="ECO:0000259" key="8">
    <source>
        <dbReference type="PROSITE" id="PS50850"/>
    </source>
</evidence>
<feature type="transmembrane region" description="Helical" evidence="7">
    <location>
        <begin position="137"/>
        <end position="156"/>
    </location>
</feature>
<protein>
    <submittedName>
        <fullName evidence="9">MFS transporter</fullName>
    </submittedName>
</protein>
<keyword evidence="5 7" id="KW-1133">Transmembrane helix</keyword>
<dbReference type="PANTHER" id="PTHR23517:SF2">
    <property type="entry name" value="MULTIDRUG RESISTANCE PROTEIN MDTH"/>
    <property type="match status" value="1"/>
</dbReference>
<dbReference type="Gene3D" id="1.20.1250.20">
    <property type="entry name" value="MFS general substrate transporter like domains"/>
    <property type="match status" value="1"/>
</dbReference>
<dbReference type="InterPro" id="IPR050171">
    <property type="entry name" value="MFS_Transporters"/>
</dbReference>
<dbReference type="SUPFAM" id="SSF103473">
    <property type="entry name" value="MFS general substrate transporter"/>
    <property type="match status" value="1"/>
</dbReference>
<feature type="transmembrane region" description="Helical" evidence="7">
    <location>
        <begin position="162"/>
        <end position="183"/>
    </location>
</feature>
<dbReference type="InterPro" id="IPR011701">
    <property type="entry name" value="MFS"/>
</dbReference>
<dbReference type="RefSeq" id="WP_279242925.1">
    <property type="nucleotide sequence ID" value="NZ_CP036501.1"/>
</dbReference>
<organism evidence="9 10">
    <name type="scientific">Candidatus Paraluminiphilus aquimaris</name>
    <dbReference type="NCBI Taxonomy" id="2518994"/>
    <lineage>
        <taxon>Bacteria</taxon>
        <taxon>Pseudomonadati</taxon>
        <taxon>Pseudomonadota</taxon>
        <taxon>Gammaproteobacteria</taxon>
        <taxon>Cellvibrionales</taxon>
        <taxon>Halieaceae</taxon>
        <taxon>Candidatus Paraluminiphilus</taxon>
    </lineage>
</organism>
<reference evidence="9 10" key="1">
    <citation type="submission" date="2019-02" db="EMBL/GenBank/DDBJ databases">
        <title>Halieaceae_genomes.</title>
        <authorList>
            <person name="Li S.-H."/>
        </authorList>
    </citation>
    <scope>NUCLEOTIDE SEQUENCE [LARGE SCALE GENOMIC DNA]</scope>
    <source>
        <strain evidence="9 10">JH123</strain>
    </source>
</reference>
<accession>A0ABY6Q6F4</accession>
<dbReference type="InterPro" id="IPR036259">
    <property type="entry name" value="MFS_trans_sf"/>
</dbReference>
<evidence type="ECO:0000256" key="3">
    <source>
        <dbReference type="ARBA" id="ARBA00022475"/>
    </source>
</evidence>
<comment type="subcellular location">
    <subcellularLocation>
        <location evidence="1">Cell membrane</location>
        <topology evidence="1">Multi-pass membrane protein</topology>
    </subcellularLocation>
</comment>
<keyword evidence="6 7" id="KW-0472">Membrane</keyword>
<gene>
    <name evidence="9" type="ORF">E0F26_04910</name>
</gene>
<evidence type="ECO:0000256" key="4">
    <source>
        <dbReference type="ARBA" id="ARBA00022692"/>
    </source>
</evidence>
<feature type="transmembrane region" description="Helical" evidence="7">
    <location>
        <begin position="77"/>
        <end position="101"/>
    </location>
</feature>
<dbReference type="InterPro" id="IPR020846">
    <property type="entry name" value="MFS_dom"/>
</dbReference>
<name>A0ABY6Q6F4_9GAMM</name>